<dbReference type="RefSeq" id="WP_068991355.1">
    <property type="nucleotide sequence ID" value="NZ_CP012418.1"/>
</dbReference>
<organism evidence="12 13">
    <name type="scientific">Kangiella sediminilitoris</name>
    <dbReference type="NCBI Taxonomy" id="1144748"/>
    <lineage>
        <taxon>Bacteria</taxon>
        <taxon>Pseudomonadati</taxon>
        <taxon>Pseudomonadota</taxon>
        <taxon>Gammaproteobacteria</taxon>
        <taxon>Kangiellales</taxon>
        <taxon>Kangiellaceae</taxon>
        <taxon>Kangiella</taxon>
    </lineage>
</organism>
<evidence type="ECO:0000256" key="10">
    <source>
        <dbReference type="ARBA" id="ARBA00030775"/>
    </source>
</evidence>
<keyword evidence="4" id="KW-0488">Methylation</keyword>
<dbReference type="KEGG" id="ksd:KS2013_1279"/>
<evidence type="ECO:0000256" key="7">
    <source>
        <dbReference type="ARBA" id="ARBA00022989"/>
    </source>
</evidence>
<evidence type="ECO:0000256" key="2">
    <source>
        <dbReference type="ARBA" id="ARBA00021549"/>
    </source>
</evidence>
<evidence type="ECO:0000313" key="12">
    <source>
        <dbReference type="EMBL" id="AOE49994.1"/>
    </source>
</evidence>
<dbReference type="InterPro" id="IPR022346">
    <property type="entry name" value="T2SS_GspH"/>
</dbReference>
<dbReference type="OrthoDB" id="5296638at2"/>
<comment type="subcellular location">
    <subcellularLocation>
        <location evidence="1">Cell inner membrane</location>
        <topology evidence="1">Single-pass membrane protein</topology>
    </subcellularLocation>
</comment>
<sequence>MEKGITLLELIICLAIISAIGAVSAPPLKKFIAEQSVTSDVNLLVNVINTARSKSITQKVPIQICGIQPDNSCSRNWRKLIVSEPDSKTVLYTQSLNNSYEKVYWSAFQRKPGLTMMPNGFTGHQNGTLYLCHKNYPSLHRALIVAKSGKITITQSSKKIQKQCSY</sequence>
<keyword evidence="6" id="KW-0812">Transmembrane</keyword>
<dbReference type="STRING" id="1144748.KS2013_1279"/>
<evidence type="ECO:0000256" key="8">
    <source>
        <dbReference type="ARBA" id="ARBA00023136"/>
    </source>
</evidence>
<keyword evidence="13" id="KW-1185">Reference proteome</keyword>
<evidence type="ECO:0000256" key="1">
    <source>
        <dbReference type="ARBA" id="ARBA00004377"/>
    </source>
</evidence>
<dbReference type="GO" id="GO:0015628">
    <property type="term" value="P:protein secretion by the type II secretion system"/>
    <property type="evidence" value="ECO:0007669"/>
    <property type="project" value="InterPro"/>
</dbReference>
<keyword evidence="8" id="KW-0472">Membrane</keyword>
<dbReference type="SUPFAM" id="SSF54523">
    <property type="entry name" value="Pili subunits"/>
    <property type="match status" value="1"/>
</dbReference>
<name>A0A1B3BB46_9GAMM</name>
<accession>A0A1B3BB46</accession>
<dbReference type="GO" id="GO:0005886">
    <property type="term" value="C:plasma membrane"/>
    <property type="evidence" value="ECO:0007669"/>
    <property type="project" value="UniProtKB-SubCell"/>
</dbReference>
<dbReference type="InterPro" id="IPR045584">
    <property type="entry name" value="Pilin-like"/>
</dbReference>
<reference evidence="13" key="1">
    <citation type="submission" date="2015-08" db="EMBL/GenBank/DDBJ databases">
        <authorList>
            <person name="Kim K.M."/>
        </authorList>
    </citation>
    <scope>NUCLEOTIDE SEQUENCE [LARGE SCALE GENOMIC DNA]</scope>
    <source>
        <strain evidence="13">KCTC 23892</strain>
    </source>
</reference>
<keyword evidence="7" id="KW-1133">Transmembrane helix</keyword>
<evidence type="ECO:0000313" key="13">
    <source>
        <dbReference type="Proteomes" id="UP000094147"/>
    </source>
</evidence>
<evidence type="ECO:0000256" key="6">
    <source>
        <dbReference type="ARBA" id="ARBA00022692"/>
    </source>
</evidence>
<evidence type="ECO:0000256" key="3">
    <source>
        <dbReference type="ARBA" id="ARBA00022475"/>
    </source>
</evidence>
<feature type="domain" description="General secretion pathway GspH" evidence="11">
    <location>
        <begin position="41"/>
        <end position="149"/>
    </location>
</feature>
<dbReference type="GO" id="GO:0015627">
    <property type="term" value="C:type II protein secretion system complex"/>
    <property type="evidence" value="ECO:0007669"/>
    <property type="project" value="InterPro"/>
</dbReference>
<dbReference type="Pfam" id="PF12019">
    <property type="entry name" value="GspH"/>
    <property type="match status" value="1"/>
</dbReference>
<gene>
    <name evidence="12" type="ORF">KS2013_1279</name>
</gene>
<dbReference type="Proteomes" id="UP000094147">
    <property type="component" value="Chromosome"/>
</dbReference>
<dbReference type="EMBL" id="CP012418">
    <property type="protein sequence ID" value="AOE49994.1"/>
    <property type="molecule type" value="Genomic_DNA"/>
</dbReference>
<keyword evidence="3" id="KW-1003">Cell membrane</keyword>
<keyword evidence="5" id="KW-0997">Cell inner membrane</keyword>
<evidence type="ECO:0000256" key="4">
    <source>
        <dbReference type="ARBA" id="ARBA00022481"/>
    </source>
</evidence>
<dbReference type="AlphaFoldDB" id="A0A1B3BB46"/>
<evidence type="ECO:0000259" key="11">
    <source>
        <dbReference type="Pfam" id="PF12019"/>
    </source>
</evidence>
<proteinExistence type="inferred from homology"/>
<comment type="similarity">
    <text evidence="9">Belongs to the GSP H family.</text>
</comment>
<evidence type="ECO:0000256" key="5">
    <source>
        <dbReference type="ARBA" id="ARBA00022519"/>
    </source>
</evidence>
<protein>
    <recommendedName>
        <fullName evidence="2">Type II secretion system protein H</fullName>
    </recommendedName>
    <alternativeName>
        <fullName evidence="10">General secretion pathway protein H</fullName>
    </alternativeName>
</protein>
<evidence type="ECO:0000256" key="9">
    <source>
        <dbReference type="ARBA" id="ARBA00025772"/>
    </source>
</evidence>
<dbReference type="Gene3D" id="3.55.40.10">
    <property type="entry name" value="minor pseudopilin epsh domain"/>
    <property type="match status" value="1"/>
</dbReference>